<keyword evidence="1" id="KW-0880">Kelch repeat</keyword>
<evidence type="ECO:0000313" key="4">
    <source>
        <dbReference type="EMBL" id="KAF0982699.1"/>
    </source>
</evidence>
<dbReference type="SUPFAM" id="SSF50965">
    <property type="entry name" value="Galactose oxidase, central domain"/>
    <property type="match status" value="1"/>
</dbReference>
<evidence type="ECO:0000256" key="3">
    <source>
        <dbReference type="SAM" id="MobiDB-lite"/>
    </source>
</evidence>
<accession>A0A6A5CBR0</accession>
<dbReference type="Pfam" id="PF24681">
    <property type="entry name" value="Kelch_KLHDC2_KLHL20_DRC7"/>
    <property type="match status" value="2"/>
</dbReference>
<keyword evidence="2" id="KW-0677">Repeat</keyword>
<dbReference type="Gene3D" id="2.120.10.80">
    <property type="entry name" value="Kelch-type beta propeller"/>
    <property type="match status" value="2"/>
</dbReference>
<evidence type="ECO:0000313" key="5">
    <source>
        <dbReference type="Proteomes" id="UP000444721"/>
    </source>
</evidence>
<dbReference type="PANTHER" id="PTHR46093">
    <property type="entry name" value="ACYL-COA-BINDING DOMAIN-CONTAINING PROTEIN 5"/>
    <property type="match status" value="1"/>
</dbReference>
<dbReference type="InterPro" id="IPR015915">
    <property type="entry name" value="Kelch-typ_b-propeller"/>
</dbReference>
<sequence length="554" mass="63825">MFFLSIENLCDIAEQSKEDQCYEAFQLFQLSAAASYSSWILEIHNDDDNNNRDHHPTWIDRNDRFDSHHYSHHSNSTLMENTINNIISSTTNITDSILSVGGGGSSGEKHGKGDDDSCKVNRSRKYRSISKPTSTSFHSGCLVQNSQMNWCLFVSGCTNMSDDVVIQAFDLDTRTWIELFHDKKYCFDDDDEEEPTTNQDDNRDDINENTDNIMNDDDYDEIINTYPLQIWGHSVCYSPLTKLLYVFGGIGNDDGYNDKLFEFSLDERNWKWRRTKNELENSSTENTSTDTTQLCRPPEGRQGHRCVYLTNQHKIVIFGGYSVHHLDDFFVYDIKLNIWSHMEECGNKSNRLSPREVFSMVLNEQRQSIVFFAGKDDNYRYNDVCEFSLVTKRWYLLHPGGDKRSVDSNTSSKQHVNTDTPSARSSHSCVMIEKLQRMVIFGGYNGDHWLNDCWMFDFALKTWTKVELFPQRLSKNSLRTFQNGFSSHVSVFDPLKSEMLSFGGWSGDYDNNALWSITFPTLNELDFQSKLGNLVDKNVLSDIMIVTCSFSSSS</sequence>
<dbReference type="EMBL" id="VFQX01000009">
    <property type="protein sequence ID" value="KAF0982699.1"/>
    <property type="molecule type" value="Genomic_DNA"/>
</dbReference>
<dbReference type="OrthoDB" id="45365at2759"/>
<dbReference type="RefSeq" id="XP_044567412.1">
    <property type="nucleotide sequence ID" value="XM_044702058.1"/>
</dbReference>
<gene>
    <name evidence="4" type="ORF">FDP41_011629</name>
</gene>
<dbReference type="VEuPathDB" id="AmoebaDB:FDP41_011629"/>
<evidence type="ECO:0000256" key="2">
    <source>
        <dbReference type="ARBA" id="ARBA00022737"/>
    </source>
</evidence>
<feature type="compositionally biased region" description="Basic and acidic residues" evidence="3">
    <location>
        <begin position="107"/>
        <end position="119"/>
    </location>
</feature>
<dbReference type="Proteomes" id="UP000444721">
    <property type="component" value="Unassembled WGS sequence"/>
</dbReference>
<dbReference type="VEuPathDB" id="AmoebaDB:NfTy_017610"/>
<name>A0A6A5CBR0_NAEFO</name>
<dbReference type="GeneID" id="68118844"/>
<dbReference type="InterPro" id="IPR011043">
    <property type="entry name" value="Gal_Oxase/kelch_b-propeller"/>
</dbReference>
<dbReference type="AlphaFoldDB" id="A0A6A5CBR0"/>
<keyword evidence="5" id="KW-1185">Reference proteome</keyword>
<feature type="region of interest" description="Disordered" evidence="3">
    <location>
        <begin position="99"/>
        <end position="119"/>
    </location>
</feature>
<feature type="region of interest" description="Disordered" evidence="3">
    <location>
        <begin position="190"/>
        <end position="213"/>
    </location>
</feature>
<reference evidence="4 5" key="1">
    <citation type="journal article" date="2019" name="Sci. Rep.">
        <title>Nanopore sequencing improves the draft genome of the human pathogenic amoeba Naegleria fowleri.</title>
        <authorList>
            <person name="Liechti N."/>
            <person name="Schurch N."/>
            <person name="Bruggmann R."/>
            <person name="Wittwer M."/>
        </authorList>
    </citation>
    <scope>NUCLEOTIDE SEQUENCE [LARGE SCALE GENOMIC DNA]</scope>
    <source>
        <strain evidence="4 5">ATCC 30894</strain>
    </source>
</reference>
<dbReference type="PANTHER" id="PTHR46093:SF18">
    <property type="entry name" value="FIBRONECTIN TYPE-III DOMAIN-CONTAINING PROTEIN"/>
    <property type="match status" value="1"/>
</dbReference>
<dbReference type="OMA" id="TSFHSGC"/>
<proteinExistence type="predicted"/>
<feature type="region of interest" description="Disordered" evidence="3">
    <location>
        <begin position="403"/>
        <end position="424"/>
    </location>
</feature>
<comment type="caution">
    <text evidence="4">The sequence shown here is derived from an EMBL/GenBank/DDBJ whole genome shotgun (WGS) entry which is preliminary data.</text>
</comment>
<dbReference type="VEuPathDB" id="AmoebaDB:NF0114000"/>
<organism evidence="4 5">
    <name type="scientific">Naegleria fowleri</name>
    <name type="common">Brain eating amoeba</name>
    <dbReference type="NCBI Taxonomy" id="5763"/>
    <lineage>
        <taxon>Eukaryota</taxon>
        <taxon>Discoba</taxon>
        <taxon>Heterolobosea</taxon>
        <taxon>Tetramitia</taxon>
        <taxon>Eutetramitia</taxon>
        <taxon>Vahlkampfiidae</taxon>
        <taxon>Naegleria</taxon>
    </lineage>
</organism>
<evidence type="ECO:0000256" key="1">
    <source>
        <dbReference type="ARBA" id="ARBA00022441"/>
    </source>
</evidence>
<feature type="compositionally biased region" description="Polar residues" evidence="3">
    <location>
        <begin position="407"/>
        <end position="424"/>
    </location>
</feature>
<protein>
    <submittedName>
        <fullName evidence="4">Uncharacterized protein</fullName>
    </submittedName>
</protein>